<evidence type="ECO:0000313" key="2">
    <source>
        <dbReference type="Proteomes" id="UP000699042"/>
    </source>
</evidence>
<dbReference type="EMBL" id="JAESDN010000001">
    <property type="protein sequence ID" value="KAG7058862.1"/>
    <property type="molecule type" value="Genomic_DNA"/>
</dbReference>
<reference evidence="1" key="1">
    <citation type="submission" date="2021-05" db="EMBL/GenBank/DDBJ databases">
        <title>Comparative genomics of three Colletotrichum scovillei strains and genetic complementation revealed genes involved fungal growth and virulence on chili pepper.</title>
        <authorList>
            <person name="Hsieh D.-K."/>
            <person name="Chuang S.-C."/>
            <person name="Chen C.-Y."/>
            <person name="Chao Y.-T."/>
            <person name="Lu M.-Y.J."/>
            <person name="Lee M.-H."/>
            <person name="Shih M.-C."/>
        </authorList>
    </citation>
    <scope>NUCLEOTIDE SEQUENCE</scope>
    <source>
        <strain evidence="1">Coll-153</strain>
    </source>
</reference>
<evidence type="ECO:0000313" key="1">
    <source>
        <dbReference type="EMBL" id="KAG7058862.1"/>
    </source>
</evidence>
<accession>A0A9P7RKI0</accession>
<proteinExistence type="predicted"/>
<sequence>CVCCTTLHSSPWDRFVSQPPGEKENVAMSSTLSVSISRFCTPFCWLAHPHQTRRHGCPSPFSQSSLYGYLPAQAKVGVSMSGVAPLGGSWSSVASMHVFFSPS</sequence>
<keyword evidence="2" id="KW-1185">Reference proteome</keyword>
<organism evidence="1 2">
    <name type="scientific">Colletotrichum scovillei</name>
    <dbReference type="NCBI Taxonomy" id="1209932"/>
    <lineage>
        <taxon>Eukaryota</taxon>
        <taxon>Fungi</taxon>
        <taxon>Dikarya</taxon>
        <taxon>Ascomycota</taxon>
        <taxon>Pezizomycotina</taxon>
        <taxon>Sordariomycetes</taxon>
        <taxon>Hypocreomycetidae</taxon>
        <taxon>Glomerellales</taxon>
        <taxon>Glomerellaceae</taxon>
        <taxon>Colletotrichum</taxon>
        <taxon>Colletotrichum acutatum species complex</taxon>
    </lineage>
</organism>
<feature type="non-terminal residue" evidence="1">
    <location>
        <position position="1"/>
    </location>
</feature>
<dbReference type="Proteomes" id="UP000699042">
    <property type="component" value="Unassembled WGS sequence"/>
</dbReference>
<gene>
    <name evidence="1" type="ORF">JMJ77_006231</name>
</gene>
<comment type="caution">
    <text evidence="1">The sequence shown here is derived from an EMBL/GenBank/DDBJ whole genome shotgun (WGS) entry which is preliminary data.</text>
</comment>
<dbReference type="AlphaFoldDB" id="A0A9P7RKI0"/>
<name>A0A9P7RKI0_9PEZI</name>
<protein>
    <submittedName>
        <fullName evidence="1">Uncharacterized protein</fullName>
    </submittedName>
</protein>